<evidence type="ECO:0000313" key="1">
    <source>
        <dbReference type="Proteomes" id="UP000887579"/>
    </source>
</evidence>
<dbReference type="Proteomes" id="UP000887579">
    <property type="component" value="Unplaced"/>
</dbReference>
<evidence type="ECO:0000313" key="2">
    <source>
        <dbReference type="WBParaSite" id="ES5_v2.g17507.t1"/>
    </source>
</evidence>
<accession>A0AC34FKI4</accession>
<sequence>MESGEIIDEQISASSSFDVQSVGPQNARLRNEQASGAWCPKSQIKNSSYEFLQISLNSTHIVQGIETQGRYGNGTGAEYVNEYYIDYFRFGAQWIRYKNRTGHSLLAGNWDTTTEVLQTLDPPIIASKIRIVPHSEQTRTMCLRVELHGCEDFENLIAYSLNREGSGDLRDRIFEDTKDVDTIMGGRKGLGILTDGIVASNSPYDSFGRPWTNSTWIGWSHNSTFGKIIVIFEFDKIKNFTDVELFAWGEPIDLVEVEFSKDGNAFNPENTVRTRYPSDASTAAENPTTGYSIHIPLPNRSGKFVRIRLNFQGKWIYLTEVNFNTALLNETIDEFTGATQYYGMYYIIVGLLILLFLFFLAILCIMCLFKRKNQTKKKFQNHKQNGAYKSGLLVTTLGANGIPRNHIQQQQYQQPLSQNNILNQLSSNFYAAAKSSAADKDSLQRILSHSSRSCSSGTVSKDTPPSLLDIHFPPPPSTNSSESNSEHVYSEPSQPLLHSNHHSKNSGSSANNTPTRRRRSTSQNRATMKTLPLNRPSILSSNFYAAAKSSAADKDSLQRILSHSSRSCSSGTVSKDTPPSLLDIHFPPPPSTNSSESNSEHVYSEPSQPLLHSNHHSKNSGSSANNTPTRRRRSTSQNRTTIKTLPLNRPSIVSEENDLYSAGGGTTSNNISTMSSHSFDELISIVRIPRKSIILGPQLGEGKFTAIHSCEVAGISTTAVIKLIKENAEDIEAGTKALFCEAQILAALEHPNLIKLYGVCDDYSVIIEHIPHGNVRD</sequence>
<reference evidence="2" key="1">
    <citation type="submission" date="2022-11" db="UniProtKB">
        <authorList>
            <consortium name="WormBaseParasite"/>
        </authorList>
    </citation>
    <scope>IDENTIFICATION</scope>
</reference>
<dbReference type="WBParaSite" id="ES5_v2.g17507.t1">
    <property type="protein sequence ID" value="ES5_v2.g17507.t1"/>
    <property type="gene ID" value="ES5_v2.g17507"/>
</dbReference>
<protein>
    <submittedName>
        <fullName evidence="2">Uncharacterized protein</fullName>
    </submittedName>
</protein>
<name>A0AC34FKI4_9BILA</name>
<proteinExistence type="predicted"/>
<organism evidence="1 2">
    <name type="scientific">Panagrolaimus sp. ES5</name>
    <dbReference type="NCBI Taxonomy" id="591445"/>
    <lineage>
        <taxon>Eukaryota</taxon>
        <taxon>Metazoa</taxon>
        <taxon>Ecdysozoa</taxon>
        <taxon>Nematoda</taxon>
        <taxon>Chromadorea</taxon>
        <taxon>Rhabditida</taxon>
        <taxon>Tylenchina</taxon>
        <taxon>Panagrolaimomorpha</taxon>
        <taxon>Panagrolaimoidea</taxon>
        <taxon>Panagrolaimidae</taxon>
        <taxon>Panagrolaimus</taxon>
    </lineage>
</organism>